<name>A0A9Q7WHX9_9MYCO</name>
<dbReference type="AlphaFoldDB" id="A0A9Q7WHX9"/>
<dbReference type="EMBL" id="FSFA01000002">
    <property type="protein sequence ID" value="SHX10927.1"/>
    <property type="molecule type" value="Genomic_DNA"/>
</dbReference>
<evidence type="ECO:0000313" key="1">
    <source>
        <dbReference type="EMBL" id="SHX10927.1"/>
    </source>
</evidence>
<dbReference type="Proteomes" id="UP000185183">
    <property type="component" value="Unassembled WGS sequence"/>
</dbReference>
<evidence type="ECO:0000313" key="2">
    <source>
        <dbReference type="Proteomes" id="UP000185183"/>
    </source>
</evidence>
<protein>
    <submittedName>
        <fullName evidence="1">Uncharacterized protein</fullName>
    </submittedName>
</protein>
<organism evidence="1 2">
    <name type="scientific">Mycobacteroides abscessus subsp. bolletii</name>
    <dbReference type="NCBI Taxonomy" id="319705"/>
    <lineage>
        <taxon>Bacteria</taxon>
        <taxon>Bacillati</taxon>
        <taxon>Actinomycetota</taxon>
        <taxon>Actinomycetes</taxon>
        <taxon>Mycobacteriales</taxon>
        <taxon>Mycobacteriaceae</taxon>
        <taxon>Mycobacteroides</taxon>
        <taxon>Mycobacteroides abscessus</taxon>
    </lineage>
</organism>
<reference evidence="1 2" key="1">
    <citation type="submission" date="2016-11" db="EMBL/GenBank/DDBJ databases">
        <authorList>
            <consortium name="Pathogen Informatics"/>
        </authorList>
    </citation>
    <scope>NUCLEOTIDE SEQUENCE [LARGE SCALE GENOMIC DNA]</scope>
    <source>
        <strain evidence="1 2">968</strain>
    </source>
</reference>
<sequence>MIDEHASKVVPFTGLLSVFVVVDGLPVGSEVELDEVEVDPGVGVPWIPSCAHPATNAIATAARGIHFMG</sequence>
<comment type="caution">
    <text evidence="1">The sequence shown here is derived from an EMBL/GenBank/DDBJ whole genome shotgun (WGS) entry which is preliminary data.</text>
</comment>
<accession>A0A9Q7WHX9</accession>
<gene>
    <name evidence="1" type="ORF">SAMEA2275694_01395</name>
</gene>
<proteinExistence type="predicted"/>